<gene>
    <name evidence="2" type="ORF">GAK35_02886</name>
</gene>
<feature type="transmembrane region" description="Helical" evidence="1">
    <location>
        <begin position="27"/>
        <end position="46"/>
    </location>
</feature>
<evidence type="ECO:0000313" key="2">
    <source>
        <dbReference type="EMBL" id="KAF1042143.1"/>
    </source>
</evidence>
<comment type="caution">
    <text evidence="2">The sequence shown here is derived from an EMBL/GenBank/DDBJ whole genome shotgun (WGS) entry which is preliminary data.</text>
</comment>
<evidence type="ECO:0000313" key="3">
    <source>
        <dbReference type="Proteomes" id="UP000462435"/>
    </source>
</evidence>
<keyword evidence="1" id="KW-1133">Transmembrane helix</keyword>
<keyword evidence="1" id="KW-0812">Transmembrane</keyword>
<protein>
    <submittedName>
        <fullName evidence="2">Uncharacterized protein</fullName>
    </submittedName>
</protein>
<name>A0A7V8FVA3_9BURK</name>
<keyword evidence="1" id="KW-0472">Membrane</keyword>
<evidence type="ECO:0000256" key="1">
    <source>
        <dbReference type="SAM" id="Phobius"/>
    </source>
</evidence>
<dbReference type="Proteomes" id="UP000462435">
    <property type="component" value="Unassembled WGS sequence"/>
</dbReference>
<accession>A0A7V8FVA3</accession>
<dbReference type="EMBL" id="WNDX01000093">
    <property type="protein sequence ID" value="KAF1042143.1"/>
    <property type="molecule type" value="Genomic_DNA"/>
</dbReference>
<organism evidence="2 3">
    <name type="scientific">Herbaspirillum frisingense</name>
    <dbReference type="NCBI Taxonomy" id="92645"/>
    <lineage>
        <taxon>Bacteria</taxon>
        <taxon>Pseudomonadati</taxon>
        <taxon>Pseudomonadota</taxon>
        <taxon>Betaproteobacteria</taxon>
        <taxon>Burkholderiales</taxon>
        <taxon>Oxalobacteraceae</taxon>
        <taxon>Herbaspirillum</taxon>
    </lineage>
</organism>
<reference evidence="3" key="1">
    <citation type="journal article" date="2020" name="MBio">
        <title>Horizontal gene transfer to a defensive symbiont with a reduced genome amongst a multipartite beetle microbiome.</title>
        <authorList>
            <person name="Waterworth S.C."/>
            <person name="Florez L.V."/>
            <person name="Rees E.R."/>
            <person name="Hertweck C."/>
            <person name="Kaltenpoth M."/>
            <person name="Kwan J.C."/>
        </authorList>
    </citation>
    <scope>NUCLEOTIDE SEQUENCE [LARGE SCALE GENOMIC DNA]</scope>
</reference>
<sequence length="109" mass="11996">MPIFLMHILAGSGVRIGLRKFLGVESALVHVIAGTVAGVILPWLAYRADALRRRLAVCLPMRGDRMQQRMAAERRGGRSFFAALPAYTTVPNRPAPMKARATTPMPIDR</sequence>
<proteinExistence type="predicted"/>
<dbReference type="AlphaFoldDB" id="A0A7V8FVA3"/>